<feature type="transmembrane region" description="Helical" evidence="5">
    <location>
        <begin position="163"/>
        <end position="188"/>
    </location>
</feature>
<dbReference type="PROSITE" id="PS50850">
    <property type="entry name" value="MFS"/>
    <property type="match status" value="1"/>
</dbReference>
<feature type="transmembrane region" description="Helical" evidence="5">
    <location>
        <begin position="134"/>
        <end position="151"/>
    </location>
</feature>
<dbReference type="GO" id="GO:0016020">
    <property type="term" value="C:membrane"/>
    <property type="evidence" value="ECO:0007669"/>
    <property type="project" value="UniProtKB-SubCell"/>
</dbReference>
<feature type="transmembrane region" description="Helical" evidence="5">
    <location>
        <begin position="312"/>
        <end position="334"/>
    </location>
</feature>
<feature type="transmembrane region" description="Helical" evidence="5">
    <location>
        <begin position="200"/>
        <end position="221"/>
    </location>
</feature>
<comment type="caution">
    <text evidence="7">The sequence shown here is derived from an EMBL/GenBank/DDBJ whole genome shotgun (WGS) entry which is preliminary data.</text>
</comment>
<feature type="transmembrane region" description="Helical" evidence="5">
    <location>
        <begin position="469"/>
        <end position="489"/>
    </location>
</feature>
<proteinExistence type="predicted"/>
<organism evidence="7 8">
    <name type="scientific">Brachionus calyciflorus</name>
    <dbReference type="NCBI Taxonomy" id="104777"/>
    <lineage>
        <taxon>Eukaryota</taxon>
        <taxon>Metazoa</taxon>
        <taxon>Spiralia</taxon>
        <taxon>Gnathifera</taxon>
        <taxon>Rotifera</taxon>
        <taxon>Eurotatoria</taxon>
        <taxon>Monogononta</taxon>
        <taxon>Pseudotrocha</taxon>
        <taxon>Ploima</taxon>
        <taxon>Brachionidae</taxon>
        <taxon>Brachionus</taxon>
    </lineage>
</organism>
<dbReference type="InterPro" id="IPR036259">
    <property type="entry name" value="MFS_trans_sf"/>
</dbReference>
<dbReference type="Gene3D" id="1.20.1250.20">
    <property type="entry name" value="MFS general substrate transporter like domains"/>
    <property type="match status" value="1"/>
</dbReference>
<dbReference type="PANTHER" id="PTHR24064">
    <property type="entry name" value="SOLUTE CARRIER FAMILY 22 MEMBER"/>
    <property type="match status" value="1"/>
</dbReference>
<comment type="subcellular location">
    <subcellularLocation>
        <location evidence="1">Membrane</location>
        <topology evidence="1">Multi-pass membrane protein</topology>
    </subcellularLocation>
</comment>
<dbReference type="OrthoDB" id="5296287at2759"/>
<feature type="transmembrane region" description="Helical" evidence="5">
    <location>
        <begin position="441"/>
        <end position="463"/>
    </location>
</feature>
<feature type="transmembrane region" description="Helical" evidence="5">
    <location>
        <begin position="227"/>
        <end position="247"/>
    </location>
</feature>
<dbReference type="Pfam" id="PF07690">
    <property type="entry name" value="MFS_1"/>
    <property type="match status" value="1"/>
</dbReference>
<gene>
    <name evidence="7" type="ORF">OXX778_LOCUS6124</name>
</gene>
<keyword evidence="4 5" id="KW-0472">Membrane</keyword>
<reference evidence="7" key="1">
    <citation type="submission" date="2021-02" db="EMBL/GenBank/DDBJ databases">
        <authorList>
            <person name="Nowell W R."/>
        </authorList>
    </citation>
    <scope>NUCLEOTIDE SEQUENCE</scope>
    <source>
        <strain evidence="7">Ploen Becks lab</strain>
    </source>
</reference>
<keyword evidence="8" id="KW-1185">Reference proteome</keyword>
<evidence type="ECO:0000256" key="3">
    <source>
        <dbReference type="ARBA" id="ARBA00022989"/>
    </source>
</evidence>
<feature type="transmembrane region" description="Helical" evidence="5">
    <location>
        <begin position="374"/>
        <end position="393"/>
    </location>
</feature>
<evidence type="ECO:0000256" key="2">
    <source>
        <dbReference type="ARBA" id="ARBA00022692"/>
    </source>
</evidence>
<feature type="transmembrane region" description="Helical" evidence="5">
    <location>
        <begin position="408"/>
        <end position="429"/>
    </location>
</feature>
<evidence type="ECO:0000256" key="5">
    <source>
        <dbReference type="SAM" id="Phobius"/>
    </source>
</evidence>
<sequence>MDELFELINPYGRFQKLIMSLIGFSSILAAMTIYSTIFITATPKMSCISRANLTYLDPCVLIDPNLNEFQLNTTIYECTLDTIHYGSTIISEYSLWCEKKLYASLTQTFYMIGTFASILIGYFSDRFGRKKTIIVINFLLTFFLTFNQITHLNQFALNVKLRYIIYSITQFLSGFLSNGLYVVTYVLLMEITIPKFKTKMTNINSYWYISGELIVLIIAYVSRDWRLINWFICVYSFIVLILLIIFLPESPRYLIQSKQIVKANDLIDQMARVNQVKNFNVYTQADFLVKFIDKTKVKKENIFKIISNDKKILLNSFLLGFVWLSLALVYYGIGLGITNFNFINPYLMYFFSSLSELLGCLLAYLSDYFKRKRTFCALTLIASVNCFLVAFIPNDESSHLTLMHSFKIFFTIVGKAFVTASSICAYVYTTAMFPTEIRGTLFLFVSSLGKIGSVVSPLINYAGELIWKPLAYILFACCSFLGCLIIGLLQDPEKLNLN</sequence>
<dbReference type="SUPFAM" id="SSF103473">
    <property type="entry name" value="MFS general substrate transporter"/>
    <property type="match status" value="1"/>
</dbReference>
<protein>
    <recommendedName>
        <fullName evidence="6">Major facilitator superfamily (MFS) profile domain-containing protein</fullName>
    </recommendedName>
</protein>
<dbReference type="GO" id="GO:0022857">
    <property type="term" value="F:transmembrane transporter activity"/>
    <property type="evidence" value="ECO:0007669"/>
    <property type="project" value="InterPro"/>
</dbReference>
<dbReference type="AlphaFoldDB" id="A0A813S9Z1"/>
<feature type="domain" description="Major facilitator superfamily (MFS) profile" evidence="6">
    <location>
        <begin position="18"/>
        <end position="494"/>
    </location>
</feature>
<feature type="transmembrane region" description="Helical" evidence="5">
    <location>
        <begin position="21"/>
        <end position="41"/>
    </location>
</feature>
<feature type="transmembrane region" description="Helical" evidence="5">
    <location>
        <begin position="101"/>
        <end position="122"/>
    </location>
</feature>
<keyword evidence="2 5" id="KW-0812">Transmembrane</keyword>
<evidence type="ECO:0000313" key="7">
    <source>
        <dbReference type="EMBL" id="CAF0794157.1"/>
    </source>
</evidence>
<dbReference type="InterPro" id="IPR011701">
    <property type="entry name" value="MFS"/>
</dbReference>
<dbReference type="EMBL" id="CAJNOC010000706">
    <property type="protein sequence ID" value="CAF0794157.1"/>
    <property type="molecule type" value="Genomic_DNA"/>
</dbReference>
<name>A0A813S9Z1_9BILA</name>
<dbReference type="Proteomes" id="UP000663879">
    <property type="component" value="Unassembled WGS sequence"/>
</dbReference>
<evidence type="ECO:0000256" key="4">
    <source>
        <dbReference type="ARBA" id="ARBA00023136"/>
    </source>
</evidence>
<dbReference type="InterPro" id="IPR020846">
    <property type="entry name" value="MFS_dom"/>
</dbReference>
<accession>A0A813S9Z1</accession>
<evidence type="ECO:0000259" key="6">
    <source>
        <dbReference type="PROSITE" id="PS50850"/>
    </source>
</evidence>
<keyword evidence="3 5" id="KW-1133">Transmembrane helix</keyword>
<evidence type="ECO:0000313" key="8">
    <source>
        <dbReference type="Proteomes" id="UP000663879"/>
    </source>
</evidence>
<feature type="transmembrane region" description="Helical" evidence="5">
    <location>
        <begin position="346"/>
        <end position="365"/>
    </location>
</feature>
<evidence type="ECO:0000256" key="1">
    <source>
        <dbReference type="ARBA" id="ARBA00004141"/>
    </source>
</evidence>